<comment type="caution">
    <text evidence="1">The sequence shown here is derived from an EMBL/GenBank/DDBJ whole genome shotgun (WGS) entry which is preliminary data.</text>
</comment>
<dbReference type="GO" id="GO:0003676">
    <property type="term" value="F:nucleic acid binding"/>
    <property type="evidence" value="ECO:0007669"/>
    <property type="project" value="InterPro"/>
</dbReference>
<accession>A0A9J6GQI0</accession>
<protein>
    <submittedName>
        <fullName evidence="1">Uncharacterized protein</fullName>
    </submittedName>
</protein>
<name>A0A9J6GQI0_HAELO</name>
<dbReference type="GO" id="GO:0004535">
    <property type="term" value="F:poly(A)-specific ribonuclease activity"/>
    <property type="evidence" value="ECO:0007669"/>
    <property type="project" value="InterPro"/>
</dbReference>
<evidence type="ECO:0000313" key="1">
    <source>
        <dbReference type="EMBL" id="KAH9377554.1"/>
    </source>
</evidence>
<dbReference type="SUPFAM" id="SSF53098">
    <property type="entry name" value="Ribonuclease H-like"/>
    <property type="match status" value="1"/>
</dbReference>
<keyword evidence="2" id="KW-1185">Reference proteome</keyword>
<dbReference type="Proteomes" id="UP000821853">
    <property type="component" value="Unassembled WGS sequence"/>
</dbReference>
<dbReference type="OrthoDB" id="1430631at2759"/>
<organism evidence="1 2">
    <name type="scientific">Haemaphysalis longicornis</name>
    <name type="common">Bush tick</name>
    <dbReference type="NCBI Taxonomy" id="44386"/>
    <lineage>
        <taxon>Eukaryota</taxon>
        <taxon>Metazoa</taxon>
        <taxon>Ecdysozoa</taxon>
        <taxon>Arthropoda</taxon>
        <taxon>Chelicerata</taxon>
        <taxon>Arachnida</taxon>
        <taxon>Acari</taxon>
        <taxon>Parasitiformes</taxon>
        <taxon>Ixodida</taxon>
        <taxon>Ixodoidea</taxon>
        <taxon>Ixodidae</taxon>
        <taxon>Haemaphysalinae</taxon>
        <taxon>Haemaphysalis</taxon>
    </lineage>
</organism>
<dbReference type="PANTHER" id="PTHR10797">
    <property type="entry name" value="CCR4-NOT TRANSCRIPTION COMPLEX SUBUNIT"/>
    <property type="match status" value="1"/>
</dbReference>
<dbReference type="GO" id="GO:0030014">
    <property type="term" value="C:CCR4-NOT complex"/>
    <property type="evidence" value="ECO:0007669"/>
    <property type="project" value="InterPro"/>
</dbReference>
<dbReference type="InterPro" id="IPR039637">
    <property type="entry name" value="CNOT7/CNOT8/Pop2"/>
</dbReference>
<sequence>MNEFAERCTTFGVIISGRVKCLAFHRAYDFGYLLKGLIEKDLPPKNTDFLELHDMYFPTIYDIKCIMSDYPVPGEAWKIWRVPWKSTDSGDNTKQRATACFPVRSCYARGESTFLEEWMGILRAHISP</sequence>
<dbReference type="Gene3D" id="3.30.420.10">
    <property type="entry name" value="Ribonuclease H-like superfamily/Ribonuclease H"/>
    <property type="match status" value="1"/>
</dbReference>
<gene>
    <name evidence="1" type="ORF">HPB48_000256</name>
</gene>
<dbReference type="InterPro" id="IPR012337">
    <property type="entry name" value="RNaseH-like_sf"/>
</dbReference>
<dbReference type="EMBL" id="JABSTR010000008">
    <property type="protein sequence ID" value="KAH9377554.1"/>
    <property type="molecule type" value="Genomic_DNA"/>
</dbReference>
<dbReference type="VEuPathDB" id="VectorBase:HLOH_042456"/>
<proteinExistence type="predicted"/>
<dbReference type="InterPro" id="IPR036397">
    <property type="entry name" value="RNaseH_sf"/>
</dbReference>
<evidence type="ECO:0000313" key="2">
    <source>
        <dbReference type="Proteomes" id="UP000821853"/>
    </source>
</evidence>
<dbReference type="AlphaFoldDB" id="A0A9J6GQI0"/>
<reference evidence="1 2" key="1">
    <citation type="journal article" date="2020" name="Cell">
        <title>Large-Scale Comparative Analyses of Tick Genomes Elucidate Their Genetic Diversity and Vector Capacities.</title>
        <authorList>
            <consortium name="Tick Genome and Microbiome Consortium (TIGMIC)"/>
            <person name="Jia N."/>
            <person name="Wang J."/>
            <person name="Shi W."/>
            <person name="Du L."/>
            <person name="Sun Y."/>
            <person name="Zhan W."/>
            <person name="Jiang J.F."/>
            <person name="Wang Q."/>
            <person name="Zhang B."/>
            <person name="Ji P."/>
            <person name="Bell-Sakyi L."/>
            <person name="Cui X.M."/>
            <person name="Yuan T.T."/>
            <person name="Jiang B.G."/>
            <person name="Yang W.F."/>
            <person name="Lam T.T."/>
            <person name="Chang Q.C."/>
            <person name="Ding S.J."/>
            <person name="Wang X.J."/>
            <person name="Zhu J.G."/>
            <person name="Ruan X.D."/>
            <person name="Zhao L."/>
            <person name="Wei J.T."/>
            <person name="Ye R.Z."/>
            <person name="Que T.C."/>
            <person name="Du C.H."/>
            <person name="Zhou Y.H."/>
            <person name="Cheng J.X."/>
            <person name="Dai P.F."/>
            <person name="Guo W.B."/>
            <person name="Han X.H."/>
            <person name="Huang E.J."/>
            <person name="Li L.F."/>
            <person name="Wei W."/>
            <person name="Gao Y.C."/>
            <person name="Liu J.Z."/>
            <person name="Shao H.Z."/>
            <person name="Wang X."/>
            <person name="Wang C.C."/>
            <person name="Yang T.C."/>
            <person name="Huo Q.B."/>
            <person name="Li W."/>
            <person name="Chen H.Y."/>
            <person name="Chen S.E."/>
            <person name="Zhou L.G."/>
            <person name="Ni X.B."/>
            <person name="Tian J.H."/>
            <person name="Sheng Y."/>
            <person name="Liu T."/>
            <person name="Pan Y.S."/>
            <person name="Xia L.Y."/>
            <person name="Li J."/>
            <person name="Zhao F."/>
            <person name="Cao W.C."/>
        </authorList>
    </citation>
    <scope>NUCLEOTIDE SEQUENCE [LARGE SCALE GENOMIC DNA]</scope>
    <source>
        <strain evidence="1">HaeL-2018</strain>
    </source>
</reference>